<protein>
    <recommendedName>
        <fullName evidence="2">MULE transposase domain-containing protein</fullName>
    </recommendedName>
</protein>
<feature type="compositionally biased region" description="Basic residues" evidence="1">
    <location>
        <begin position="231"/>
        <end position="240"/>
    </location>
</feature>
<dbReference type="Pfam" id="PF10551">
    <property type="entry name" value="MULE"/>
    <property type="match status" value="1"/>
</dbReference>
<accession>A0AAW2YGY7</accession>
<gene>
    <name evidence="3" type="ORF">Slati_0383900</name>
</gene>
<evidence type="ECO:0000259" key="2">
    <source>
        <dbReference type="Pfam" id="PF10551"/>
    </source>
</evidence>
<dbReference type="AlphaFoldDB" id="A0AAW2YGY7"/>
<evidence type="ECO:0000313" key="3">
    <source>
        <dbReference type="EMBL" id="KAL0464963.1"/>
    </source>
</evidence>
<feature type="compositionally biased region" description="Polar residues" evidence="1">
    <location>
        <begin position="302"/>
        <end position="314"/>
    </location>
</feature>
<reference evidence="3" key="1">
    <citation type="submission" date="2020-06" db="EMBL/GenBank/DDBJ databases">
        <authorList>
            <person name="Li T."/>
            <person name="Hu X."/>
            <person name="Zhang T."/>
            <person name="Song X."/>
            <person name="Zhang H."/>
            <person name="Dai N."/>
            <person name="Sheng W."/>
            <person name="Hou X."/>
            <person name="Wei L."/>
        </authorList>
    </citation>
    <scope>NUCLEOTIDE SEQUENCE</scope>
    <source>
        <strain evidence="3">KEN1</strain>
        <tissue evidence="3">Leaf</tissue>
    </source>
</reference>
<feature type="domain" description="MULE transposase" evidence="2">
    <location>
        <begin position="16"/>
        <end position="112"/>
    </location>
</feature>
<sequence length="371" mass="42294">MYEAPKKGFLEGCRPVIGLDAYFLKGPFGGQLMAAIARDGNNQMFPLAIVVVESECRIVGHGFFVILMDVLGGTDGRQWTFISDRQKELVETFQDLVPSVDHRFCVRHLYANFKLRFKDKALKDLMWGAACSYVEEGFINHMNQIKEISNDAYQWLMNIPTQRWCIPCVHATCSILTEYATMEEHVNEYFHVAKYKQTYEAIIHPIPDPKYWIETIEDRDEMIMPPLYRRQPGRPKKARKKSPDEVNNGGNITRRCTVIACSNCGETTHNKKTCKKPPQDKQVYKNQTLDAARSTLEPFTQSSTLTSDNINTVRGTGRDRGMTMQLNRGRGRGRPRGRGRSNGPLTGYGNWNGIEMSNMNYFVPVVQDTTA</sequence>
<reference evidence="3" key="2">
    <citation type="journal article" date="2024" name="Plant">
        <title>Genomic evolution and insights into agronomic trait innovations of Sesamum species.</title>
        <authorList>
            <person name="Miao H."/>
            <person name="Wang L."/>
            <person name="Qu L."/>
            <person name="Liu H."/>
            <person name="Sun Y."/>
            <person name="Le M."/>
            <person name="Wang Q."/>
            <person name="Wei S."/>
            <person name="Zheng Y."/>
            <person name="Lin W."/>
            <person name="Duan Y."/>
            <person name="Cao H."/>
            <person name="Xiong S."/>
            <person name="Wang X."/>
            <person name="Wei L."/>
            <person name="Li C."/>
            <person name="Ma Q."/>
            <person name="Ju M."/>
            <person name="Zhao R."/>
            <person name="Li G."/>
            <person name="Mu C."/>
            <person name="Tian Q."/>
            <person name="Mei H."/>
            <person name="Zhang T."/>
            <person name="Gao T."/>
            <person name="Zhang H."/>
        </authorList>
    </citation>
    <scope>NUCLEOTIDE SEQUENCE</scope>
    <source>
        <strain evidence="3">KEN1</strain>
    </source>
</reference>
<feature type="compositionally biased region" description="Basic residues" evidence="1">
    <location>
        <begin position="329"/>
        <end position="339"/>
    </location>
</feature>
<dbReference type="PANTHER" id="PTHR31973:SF187">
    <property type="entry name" value="MUTATOR TRANSPOSASE MUDRA PROTEIN"/>
    <property type="match status" value="1"/>
</dbReference>
<dbReference type="EMBL" id="JACGWN010000001">
    <property type="protein sequence ID" value="KAL0464963.1"/>
    <property type="molecule type" value="Genomic_DNA"/>
</dbReference>
<feature type="region of interest" description="Disordered" evidence="1">
    <location>
        <begin position="226"/>
        <end position="249"/>
    </location>
</feature>
<feature type="region of interest" description="Disordered" evidence="1">
    <location>
        <begin position="302"/>
        <end position="344"/>
    </location>
</feature>
<proteinExistence type="predicted"/>
<organism evidence="3">
    <name type="scientific">Sesamum latifolium</name>
    <dbReference type="NCBI Taxonomy" id="2727402"/>
    <lineage>
        <taxon>Eukaryota</taxon>
        <taxon>Viridiplantae</taxon>
        <taxon>Streptophyta</taxon>
        <taxon>Embryophyta</taxon>
        <taxon>Tracheophyta</taxon>
        <taxon>Spermatophyta</taxon>
        <taxon>Magnoliopsida</taxon>
        <taxon>eudicotyledons</taxon>
        <taxon>Gunneridae</taxon>
        <taxon>Pentapetalae</taxon>
        <taxon>asterids</taxon>
        <taxon>lamiids</taxon>
        <taxon>Lamiales</taxon>
        <taxon>Pedaliaceae</taxon>
        <taxon>Sesamum</taxon>
    </lineage>
</organism>
<dbReference type="InterPro" id="IPR018289">
    <property type="entry name" value="MULE_transposase_dom"/>
</dbReference>
<name>A0AAW2YGY7_9LAMI</name>
<comment type="caution">
    <text evidence="3">The sequence shown here is derived from an EMBL/GenBank/DDBJ whole genome shotgun (WGS) entry which is preliminary data.</text>
</comment>
<evidence type="ECO:0000256" key="1">
    <source>
        <dbReference type="SAM" id="MobiDB-lite"/>
    </source>
</evidence>
<dbReference type="PANTHER" id="PTHR31973">
    <property type="entry name" value="POLYPROTEIN, PUTATIVE-RELATED"/>
    <property type="match status" value="1"/>
</dbReference>